<dbReference type="GO" id="GO:0005524">
    <property type="term" value="F:ATP binding"/>
    <property type="evidence" value="ECO:0007669"/>
    <property type="project" value="UniProtKB-UniRule"/>
</dbReference>
<dbReference type="PRINTS" id="PR00096">
    <property type="entry name" value="GATASE"/>
</dbReference>
<keyword evidence="14" id="KW-1185">Reference proteome</keyword>
<evidence type="ECO:0000256" key="4">
    <source>
        <dbReference type="ARBA" id="ARBA00022598"/>
    </source>
</evidence>
<dbReference type="EC" id="6.3.5.5" evidence="11"/>
<evidence type="ECO:0000313" key="14">
    <source>
        <dbReference type="Proteomes" id="UP000559117"/>
    </source>
</evidence>
<dbReference type="CDD" id="cd01744">
    <property type="entry name" value="GATase1_CPSase"/>
    <property type="match status" value="1"/>
</dbReference>
<dbReference type="SUPFAM" id="SSF52021">
    <property type="entry name" value="Carbamoyl phosphate synthetase, small subunit N-terminal domain"/>
    <property type="match status" value="1"/>
</dbReference>
<feature type="domain" description="Carbamoyl-phosphate synthase small subunit N-terminal" evidence="12">
    <location>
        <begin position="1"/>
        <end position="130"/>
    </location>
</feature>
<dbReference type="InterPro" id="IPR017926">
    <property type="entry name" value="GATASE"/>
</dbReference>
<feature type="binding site" evidence="11">
    <location>
        <position position="288"/>
    </location>
    <ligand>
        <name>L-glutamine</name>
        <dbReference type="ChEBI" id="CHEBI:58359"/>
    </ligand>
</feature>
<organism evidence="13 14">
    <name type="scientific">Pectinatus brassicae</name>
    <dbReference type="NCBI Taxonomy" id="862415"/>
    <lineage>
        <taxon>Bacteria</taxon>
        <taxon>Bacillati</taxon>
        <taxon>Bacillota</taxon>
        <taxon>Negativicutes</taxon>
        <taxon>Selenomonadales</taxon>
        <taxon>Selenomonadaceae</taxon>
        <taxon>Pectinatus</taxon>
    </lineage>
</organism>
<dbReference type="InterPro" id="IPR029062">
    <property type="entry name" value="Class_I_gatase-like"/>
</dbReference>
<evidence type="ECO:0000256" key="2">
    <source>
        <dbReference type="ARBA" id="ARBA00005077"/>
    </source>
</evidence>
<dbReference type="EMBL" id="JACHFH010000014">
    <property type="protein sequence ID" value="MBB5336183.1"/>
    <property type="molecule type" value="Genomic_DNA"/>
</dbReference>
<dbReference type="PRINTS" id="PR00097">
    <property type="entry name" value="ANTSNTHASEII"/>
</dbReference>
<dbReference type="GO" id="GO:0006541">
    <property type="term" value="P:glutamine metabolic process"/>
    <property type="evidence" value="ECO:0007669"/>
    <property type="project" value="InterPro"/>
</dbReference>
<comment type="subunit">
    <text evidence="11">Composed of two chains; the small (or glutamine) chain promotes the hydrolysis of glutamine to ammonia, which is used by the large (or ammonia) chain to synthesize carbamoyl phosphate. Tetramer of heterodimers (alpha,beta)4.</text>
</comment>
<comment type="similarity">
    <text evidence="3 11">Belongs to the CarA family.</text>
</comment>
<dbReference type="Pfam" id="PF00988">
    <property type="entry name" value="CPSase_sm_chain"/>
    <property type="match status" value="1"/>
</dbReference>
<keyword evidence="5 11" id="KW-0547">Nucleotide-binding</keyword>
<feature type="binding site" evidence="11">
    <location>
        <position position="217"/>
    </location>
    <ligand>
        <name>L-glutamine</name>
        <dbReference type="ChEBI" id="CHEBI:58359"/>
    </ligand>
</feature>
<accession>A0A840UT95</accession>
<evidence type="ECO:0000256" key="11">
    <source>
        <dbReference type="HAMAP-Rule" id="MF_01209"/>
    </source>
</evidence>
<evidence type="ECO:0000259" key="12">
    <source>
        <dbReference type="SMART" id="SM01097"/>
    </source>
</evidence>
<evidence type="ECO:0000256" key="1">
    <source>
        <dbReference type="ARBA" id="ARBA00004812"/>
    </source>
</evidence>
<dbReference type="NCBIfam" id="TIGR01368">
    <property type="entry name" value="CPSaseIIsmall"/>
    <property type="match status" value="1"/>
</dbReference>
<feature type="binding site" evidence="11">
    <location>
        <position position="248"/>
    </location>
    <ligand>
        <name>L-glutamine</name>
        <dbReference type="ChEBI" id="CHEBI:58359"/>
    </ligand>
</feature>
<keyword evidence="4 11" id="KW-0436">Ligase</keyword>
<dbReference type="AlphaFoldDB" id="A0A840UT95"/>
<keyword evidence="7 11" id="KW-0315">Glutamine amidotransferase</keyword>
<dbReference type="Proteomes" id="UP000559117">
    <property type="component" value="Unassembled WGS sequence"/>
</dbReference>
<evidence type="ECO:0000256" key="10">
    <source>
        <dbReference type="ARBA" id="ARBA00049285"/>
    </source>
</evidence>
<feature type="binding site" evidence="11">
    <location>
        <position position="286"/>
    </location>
    <ligand>
        <name>L-glutamine</name>
        <dbReference type="ChEBI" id="CHEBI:58359"/>
    </ligand>
</feature>
<dbReference type="GO" id="GO:0006526">
    <property type="term" value="P:L-arginine biosynthetic process"/>
    <property type="evidence" value="ECO:0007669"/>
    <property type="project" value="UniProtKB-UniRule"/>
</dbReference>
<dbReference type="SMART" id="SM01097">
    <property type="entry name" value="CPSase_sm_chain"/>
    <property type="match status" value="1"/>
</dbReference>
<evidence type="ECO:0000256" key="3">
    <source>
        <dbReference type="ARBA" id="ARBA00007800"/>
    </source>
</evidence>
<comment type="caution">
    <text evidence="13">The sequence shown here is derived from an EMBL/GenBank/DDBJ whole genome shotgun (WGS) entry which is preliminary data.</text>
</comment>
<dbReference type="HAMAP" id="MF_01209">
    <property type="entry name" value="CPSase_S_chain"/>
    <property type="match status" value="1"/>
</dbReference>
<feature type="active site" evidence="11">
    <location>
        <position position="331"/>
    </location>
</feature>
<keyword evidence="11" id="KW-0055">Arginine biosynthesis</keyword>
<dbReference type="GO" id="GO:0004088">
    <property type="term" value="F:carbamoyl-phosphate synthase (glutamine-hydrolyzing) activity"/>
    <property type="evidence" value="ECO:0007669"/>
    <property type="project" value="UniProtKB-UniRule"/>
</dbReference>
<feature type="binding site" evidence="11">
    <location>
        <position position="245"/>
    </location>
    <ligand>
        <name>L-glutamine</name>
        <dbReference type="ChEBI" id="CHEBI:58359"/>
    </ligand>
</feature>
<keyword evidence="8 11" id="KW-0665">Pyrimidine biosynthesis</keyword>
<comment type="function">
    <text evidence="11">Small subunit of the glutamine-dependent carbamoyl phosphate synthetase (CPSase). CPSase catalyzes the formation of carbamoyl phosphate from the ammonia moiety of glutamine, carbonate, and phosphate donated by ATP, constituting the first step of 2 biosynthetic pathways, one leading to arginine and/or urea and the other to pyrimidine nucleotides. The small subunit (glutamine amidotransferase) binds and cleaves glutamine to supply the large subunit with the substrate ammonia.</text>
</comment>
<dbReference type="Gene3D" id="3.40.50.880">
    <property type="match status" value="1"/>
</dbReference>
<dbReference type="SUPFAM" id="SSF52317">
    <property type="entry name" value="Class I glutamine amidotransferase-like"/>
    <property type="match status" value="1"/>
</dbReference>
<dbReference type="RefSeq" id="WP_183860893.1">
    <property type="nucleotide sequence ID" value="NZ_JACHFH010000014.1"/>
</dbReference>
<dbReference type="InterPro" id="IPR002474">
    <property type="entry name" value="CarbamoylP_synth_ssu_N"/>
</dbReference>
<evidence type="ECO:0000256" key="9">
    <source>
        <dbReference type="ARBA" id="ARBA00048816"/>
    </source>
</evidence>
<feature type="binding site" evidence="11">
    <location>
        <position position="219"/>
    </location>
    <ligand>
        <name>L-glutamine</name>
        <dbReference type="ChEBI" id="CHEBI:58359"/>
    </ligand>
</feature>
<dbReference type="GO" id="GO:0044205">
    <property type="term" value="P:'de novo' UMP biosynthetic process"/>
    <property type="evidence" value="ECO:0007669"/>
    <property type="project" value="UniProtKB-UniRule"/>
</dbReference>
<feature type="binding site" evidence="11">
    <location>
        <position position="44"/>
    </location>
    <ligand>
        <name>L-glutamine</name>
        <dbReference type="ChEBI" id="CHEBI:58359"/>
    </ligand>
</feature>
<comment type="pathway">
    <text evidence="2 11">Amino-acid biosynthesis; L-arginine biosynthesis; carbamoyl phosphate from bicarbonate: step 1/1.</text>
</comment>
<comment type="catalytic activity">
    <reaction evidence="9 11">
        <text>hydrogencarbonate + L-glutamine + 2 ATP + H2O = carbamoyl phosphate + L-glutamate + 2 ADP + phosphate + 2 H(+)</text>
        <dbReference type="Rhea" id="RHEA:18633"/>
        <dbReference type="ChEBI" id="CHEBI:15377"/>
        <dbReference type="ChEBI" id="CHEBI:15378"/>
        <dbReference type="ChEBI" id="CHEBI:17544"/>
        <dbReference type="ChEBI" id="CHEBI:29985"/>
        <dbReference type="ChEBI" id="CHEBI:30616"/>
        <dbReference type="ChEBI" id="CHEBI:43474"/>
        <dbReference type="ChEBI" id="CHEBI:58228"/>
        <dbReference type="ChEBI" id="CHEBI:58359"/>
        <dbReference type="ChEBI" id="CHEBI:456216"/>
        <dbReference type="EC" id="6.3.5.5"/>
    </reaction>
</comment>
<name>A0A840UT95_9FIRM</name>
<dbReference type="FunFam" id="3.50.30.20:FF:000001">
    <property type="entry name" value="Carbamoyl-phosphate synthase small chain"/>
    <property type="match status" value="1"/>
</dbReference>
<protein>
    <recommendedName>
        <fullName evidence="11">Carbamoyl phosphate synthase small chain</fullName>
        <ecNumber evidence="11">6.3.5.5</ecNumber>
    </recommendedName>
    <alternativeName>
        <fullName evidence="11">Carbamoyl phosphate synthetase glutamine chain</fullName>
    </alternativeName>
</protein>
<dbReference type="PROSITE" id="PS51273">
    <property type="entry name" value="GATASE_TYPE_1"/>
    <property type="match status" value="1"/>
</dbReference>
<dbReference type="PRINTS" id="PR00099">
    <property type="entry name" value="CPSGATASE"/>
</dbReference>
<evidence type="ECO:0000256" key="6">
    <source>
        <dbReference type="ARBA" id="ARBA00022840"/>
    </source>
</evidence>
<comment type="pathway">
    <text evidence="1 11">Pyrimidine metabolism; UMP biosynthesis via de novo pathway; (S)-dihydroorotate from bicarbonate: step 1/3.</text>
</comment>
<dbReference type="PANTHER" id="PTHR43418">
    <property type="entry name" value="MULTIFUNCTIONAL TRYPTOPHAN BIOSYNTHESIS PROTEIN-RELATED"/>
    <property type="match status" value="1"/>
</dbReference>
<feature type="binding site" evidence="11">
    <location>
        <position position="289"/>
    </location>
    <ligand>
        <name>L-glutamine</name>
        <dbReference type="ChEBI" id="CHEBI:58359"/>
    </ligand>
</feature>
<dbReference type="Gene3D" id="3.50.30.20">
    <property type="entry name" value="Carbamoyl-phosphate synthase small subunit, N-terminal domain"/>
    <property type="match status" value="1"/>
</dbReference>
<dbReference type="UniPathway" id="UPA00070">
    <property type="reaction ID" value="UER00115"/>
</dbReference>
<keyword evidence="11" id="KW-0028">Amino-acid biosynthesis</keyword>
<feature type="active site" evidence="11">
    <location>
        <position position="329"/>
    </location>
</feature>
<reference evidence="13 14" key="1">
    <citation type="submission" date="2020-08" db="EMBL/GenBank/DDBJ databases">
        <title>Genomic Encyclopedia of Type Strains, Phase IV (KMG-IV): sequencing the most valuable type-strain genomes for metagenomic binning, comparative biology and taxonomic classification.</title>
        <authorList>
            <person name="Goeker M."/>
        </authorList>
    </citation>
    <scope>NUCLEOTIDE SEQUENCE [LARGE SCALE GENOMIC DNA]</scope>
    <source>
        <strain evidence="13 14">DSM 24661</strain>
    </source>
</reference>
<dbReference type="InterPro" id="IPR035686">
    <property type="entry name" value="CPSase_GATase1"/>
</dbReference>
<dbReference type="InterPro" id="IPR050472">
    <property type="entry name" value="Anth_synth/Amidotransfase"/>
</dbReference>
<dbReference type="InterPro" id="IPR036480">
    <property type="entry name" value="CarbP_synth_ssu_N_sf"/>
</dbReference>
<dbReference type="PANTHER" id="PTHR43418:SF7">
    <property type="entry name" value="CARBAMOYL-PHOSPHATE SYNTHASE SMALL CHAIN"/>
    <property type="match status" value="1"/>
</dbReference>
<dbReference type="NCBIfam" id="NF009475">
    <property type="entry name" value="PRK12838.1"/>
    <property type="match status" value="1"/>
</dbReference>
<feature type="active site" description="Nucleophile" evidence="11">
    <location>
        <position position="244"/>
    </location>
</feature>
<keyword evidence="6 11" id="KW-0067">ATP-binding</keyword>
<dbReference type="Pfam" id="PF00117">
    <property type="entry name" value="GATase"/>
    <property type="match status" value="1"/>
</dbReference>
<feature type="region of interest" description="CPSase" evidence="11">
    <location>
        <begin position="1"/>
        <end position="168"/>
    </location>
</feature>
<dbReference type="GO" id="GO:0006207">
    <property type="term" value="P:'de novo' pyrimidine nucleobase biosynthetic process"/>
    <property type="evidence" value="ECO:0007669"/>
    <property type="project" value="InterPro"/>
</dbReference>
<dbReference type="InterPro" id="IPR006274">
    <property type="entry name" value="CarbamoylP_synth_ssu"/>
</dbReference>
<evidence type="ECO:0000256" key="5">
    <source>
        <dbReference type="ARBA" id="ARBA00022741"/>
    </source>
</evidence>
<evidence type="ECO:0000256" key="7">
    <source>
        <dbReference type="ARBA" id="ARBA00022962"/>
    </source>
</evidence>
<dbReference type="UniPathway" id="UPA00068">
    <property type="reaction ID" value="UER00171"/>
</dbReference>
<comment type="catalytic activity">
    <reaction evidence="10 11">
        <text>L-glutamine + H2O = L-glutamate + NH4(+)</text>
        <dbReference type="Rhea" id="RHEA:15889"/>
        <dbReference type="ChEBI" id="CHEBI:15377"/>
        <dbReference type="ChEBI" id="CHEBI:28938"/>
        <dbReference type="ChEBI" id="CHEBI:29985"/>
        <dbReference type="ChEBI" id="CHEBI:58359"/>
    </reaction>
</comment>
<evidence type="ECO:0000313" key="13">
    <source>
        <dbReference type="EMBL" id="MBB5336183.1"/>
    </source>
</evidence>
<proteinExistence type="inferred from homology"/>
<sequence>MKGKLILEDGSVFTGELLGDRLATGEVVFNTGMTGYQEILTDPSYCSQIITLTYPLIGNYGTADKFNQSRKCFANGFIIGELCDVGSNWQKENELSQFLNKNEIPCLYNVDTRALTRRLRSAGTMKGIIVAEDTCKEKCDELMAVPLDAHTVAKVTTPEQYTMDNDGFHVVAMDFGVKRHILVSMHERGCKVTVVPASSSAEEIMALNPDGIFLSNGPGDPKDVLDIVETIKQLIGKKPVFGICLGHQLIALASGADTYKLKFGHRGSNQPVKDLRSGRVYISSQNHGFAVDEKSLAKLPFTITHISMNDETIEGMHHNELPLFSVQYHPEASPGPDDNTYLFDEFIAMMKKGAK</sequence>
<evidence type="ECO:0000256" key="8">
    <source>
        <dbReference type="ARBA" id="ARBA00022975"/>
    </source>
</evidence>
<gene>
    <name evidence="11" type="primary">carA</name>
    <name evidence="13" type="ORF">HNR32_001331</name>
</gene>